<evidence type="ECO:0000313" key="1">
    <source>
        <dbReference type="EMBL" id="JAD33163.1"/>
    </source>
</evidence>
<dbReference type="EMBL" id="GBRH01264732">
    <property type="protein sequence ID" value="JAD33163.1"/>
    <property type="molecule type" value="Transcribed_RNA"/>
</dbReference>
<reference evidence="1" key="2">
    <citation type="journal article" date="2015" name="Data Brief">
        <title>Shoot transcriptome of the giant reed, Arundo donax.</title>
        <authorList>
            <person name="Barrero R.A."/>
            <person name="Guerrero F.D."/>
            <person name="Moolhuijzen P."/>
            <person name="Goolsby J.A."/>
            <person name="Tidwell J."/>
            <person name="Bellgard S.E."/>
            <person name="Bellgard M.I."/>
        </authorList>
    </citation>
    <scope>NUCLEOTIDE SEQUENCE</scope>
    <source>
        <tissue evidence="1">Shoot tissue taken approximately 20 cm above the soil surface</tissue>
    </source>
</reference>
<name>A0A0A8Z685_ARUDO</name>
<accession>A0A0A8Z685</accession>
<proteinExistence type="predicted"/>
<sequence>MVGGIDVQVPPFHTLVVDGGA</sequence>
<reference evidence="1" key="1">
    <citation type="submission" date="2014-09" db="EMBL/GenBank/DDBJ databases">
        <authorList>
            <person name="Magalhaes I.L.F."/>
            <person name="Oliveira U."/>
            <person name="Santos F.R."/>
            <person name="Vidigal T.H.D.A."/>
            <person name="Brescovit A.D."/>
            <person name="Santos A.J."/>
        </authorList>
    </citation>
    <scope>NUCLEOTIDE SEQUENCE</scope>
    <source>
        <tissue evidence="1">Shoot tissue taken approximately 20 cm above the soil surface</tissue>
    </source>
</reference>
<dbReference type="AlphaFoldDB" id="A0A0A8Z685"/>
<organism evidence="1">
    <name type="scientific">Arundo donax</name>
    <name type="common">Giant reed</name>
    <name type="synonym">Donax arundinaceus</name>
    <dbReference type="NCBI Taxonomy" id="35708"/>
    <lineage>
        <taxon>Eukaryota</taxon>
        <taxon>Viridiplantae</taxon>
        <taxon>Streptophyta</taxon>
        <taxon>Embryophyta</taxon>
        <taxon>Tracheophyta</taxon>
        <taxon>Spermatophyta</taxon>
        <taxon>Magnoliopsida</taxon>
        <taxon>Liliopsida</taxon>
        <taxon>Poales</taxon>
        <taxon>Poaceae</taxon>
        <taxon>PACMAD clade</taxon>
        <taxon>Arundinoideae</taxon>
        <taxon>Arundineae</taxon>
        <taxon>Arundo</taxon>
    </lineage>
</organism>
<protein>
    <submittedName>
        <fullName evidence="1">Uncharacterized protein</fullName>
    </submittedName>
</protein>